<protein>
    <submittedName>
        <fullName evidence="1">Uncharacterized protein</fullName>
    </submittedName>
</protein>
<name>A0A182TPN5_9DIPT</name>
<evidence type="ECO:0000313" key="1">
    <source>
        <dbReference type="EnsemblMetazoa" id="AMEC006109-PA"/>
    </source>
</evidence>
<dbReference type="VEuPathDB" id="VectorBase:AMEC006109"/>
<evidence type="ECO:0000313" key="2">
    <source>
        <dbReference type="Proteomes" id="UP000075902"/>
    </source>
</evidence>
<dbReference type="EnsemblMetazoa" id="AMEC006109-RA">
    <property type="protein sequence ID" value="AMEC006109-PA"/>
    <property type="gene ID" value="AMEC006109"/>
</dbReference>
<reference evidence="1" key="2">
    <citation type="submission" date="2020-05" db="UniProtKB">
        <authorList>
            <consortium name="EnsemblMetazoa"/>
        </authorList>
    </citation>
    <scope>IDENTIFICATION</scope>
    <source>
        <strain evidence="1">CM1001059</strain>
    </source>
</reference>
<keyword evidence="2" id="KW-1185">Reference proteome</keyword>
<accession>A0A182TPN5</accession>
<dbReference type="AlphaFoldDB" id="A0A182TPN5"/>
<proteinExistence type="predicted"/>
<reference evidence="2" key="1">
    <citation type="submission" date="2014-01" db="EMBL/GenBank/DDBJ databases">
        <title>The Genome Sequence of Anopheles melas CM1001059_A (V2).</title>
        <authorList>
            <consortium name="The Broad Institute Genomics Platform"/>
            <person name="Neafsey D.E."/>
            <person name="Besansky N."/>
            <person name="Howell P."/>
            <person name="Walton C."/>
            <person name="Young S.K."/>
            <person name="Zeng Q."/>
            <person name="Gargeya S."/>
            <person name="Fitzgerald M."/>
            <person name="Haas B."/>
            <person name="Abouelleil A."/>
            <person name="Allen A.W."/>
            <person name="Alvarado L."/>
            <person name="Arachchi H.M."/>
            <person name="Berlin A.M."/>
            <person name="Chapman S.B."/>
            <person name="Gainer-Dewar J."/>
            <person name="Goldberg J."/>
            <person name="Griggs A."/>
            <person name="Gujja S."/>
            <person name="Hansen M."/>
            <person name="Howarth C."/>
            <person name="Imamovic A."/>
            <person name="Ireland A."/>
            <person name="Larimer J."/>
            <person name="McCowan C."/>
            <person name="Murphy C."/>
            <person name="Pearson M."/>
            <person name="Poon T.W."/>
            <person name="Priest M."/>
            <person name="Roberts A."/>
            <person name="Saif S."/>
            <person name="Shea T."/>
            <person name="Sisk P."/>
            <person name="Sykes S."/>
            <person name="Wortman J."/>
            <person name="Nusbaum C."/>
            <person name="Birren B."/>
        </authorList>
    </citation>
    <scope>NUCLEOTIDE SEQUENCE [LARGE SCALE GENOMIC DNA]</scope>
    <source>
        <strain evidence="2">CM1001059</strain>
    </source>
</reference>
<sequence>MYHNARQAKDLVPLFSLGRMVIRCLRENTLIYVLTLSWHGGTVRYGTTSNRVIYLSHSVALMLISLPSERSIELSYRSREGSLDIGNRHRLTTVTTIAVALGMTHSAEVL</sequence>
<organism evidence="1 2">
    <name type="scientific">Anopheles melas</name>
    <dbReference type="NCBI Taxonomy" id="34690"/>
    <lineage>
        <taxon>Eukaryota</taxon>
        <taxon>Metazoa</taxon>
        <taxon>Ecdysozoa</taxon>
        <taxon>Arthropoda</taxon>
        <taxon>Hexapoda</taxon>
        <taxon>Insecta</taxon>
        <taxon>Pterygota</taxon>
        <taxon>Neoptera</taxon>
        <taxon>Endopterygota</taxon>
        <taxon>Diptera</taxon>
        <taxon>Nematocera</taxon>
        <taxon>Culicoidea</taxon>
        <taxon>Culicidae</taxon>
        <taxon>Anophelinae</taxon>
        <taxon>Anopheles</taxon>
    </lineage>
</organism>
<dbReference type="Proteomes" id="UP000075902">
    <property type="component" value="Unassembled WGS sequence"/>
</dbReference>